<keyword evidence="2" id="KW-1185">Reference proteome</keyword>
<dbReference type="PANTHER" id="PTHR36520">
    <property type="entry name" value="PROTEIN CBG13000-RELATED"/>
    <property type="match status" value="1"/>
</dbReference>
<comment type="caution">
    <text evidence="1">The sequence shown here is derived from an EMBL/GenBank/DDBJ whole genome shotgun (WGS) entry which is preliminary data.</text>
</comment>
<sequence>MNVPIMGWGMWDYKAGIRAGRSNTRVGFGSLGRPTNVFGISKETVAALGADETFNKARGKFFVAMRFLPQFRKHSIDSCRRSSW</sequence>
<dbReference type="AlphaFoldDB" id="A0A4U5PK15"/>
<evidence type="ECO:0000313" key="2">
    <source>
        <dbReference type="Proteomes" id="UP000298663"/>
    </source>
</evidence>
<dbReference type="STRING" id="34508.A0A4U5PK15"/>
<protein>
    <submittedName>
        <fullName evidence="1">Uncharacterized protein</fullName>
    </submittedName>
</protein>
<dbReference type="Proteomes" id="UP000298663">
    <property type="component" value="Unassembled WGS sequence"/>
</dbReference>
<dbReference type="EMBL" id="AZBU02000002">
    <property type="protein sequence ID" value="TKR97009.1"/>
    <property type="molecule type" value="Genomic_DNA"/>
</dbReference>
<dbReference type="PANTHER" id="PTHR36520:SF4">
    <property type="entry name" value="DUF3421 DOMAIN-CONTAINING PROTEIN"/>
    <property type="match status" value="1"/>
</dbReference>
<organism evidence="1 2">
    <name type="scientific">Steinernema carpocapsae</name>
    <name type="common">Entomopathogenic nematode</name>
    <dbReference type="NCBI Taxonomy" id="34508"/>
    <lineage>
        <taxon>Eukaryota</taxon>
        <taxon>Metazoa</taxon>
        <taxon>Ecdysozoa</taxon>
        <taxon>Nematoda</taxon>
        <taxon>Chromadorea</taxon>
        <taxon>Rhabditida</taxon>
        <taxon>Tylenchina</taxon>
        <taxon>Panagrolaimomorpha</taxon>
        <taxon>Strongyloidoidea</taxon>
        <taxon>Steinernematidae</taxon>
        <taxon>Steinernema</taxon>
    </lineage>
</organism>
<proteinExistence type="predicted"/>
<reference evidence="1 2" key="1">
    <citation type="journal article" date="2015" name="Genome Biol.">
        <title>Comparative genomics of Steinernema reveals deeply conserved gene regulatory networks.</title>
        <authorList>
            <person name="Dillman A.R."/>
            <person name="Macchietto M."/>
            <person name="Porter C.F."/>
            <person name="Rogers A."/>
            <person name="Williams B."/>
            <person name="Antoshechkin I."/>
            <person name="Lee M.M."/>
            <person name="Goodwin Z."/>
            <person name="Lu X."/>
            <person name="Lewis E.E."/>
            <person name="Goodrich-Blair H."/>
            <person name="Stock S.P."/>
            <person name="Adams B.J."/>
            <person name="Sternberg P.W."/>
            <person name="Mortazavi A."/>
        </authorList>
    </citation>
    <scope>NUCLEOTIDE SEQUENCE [LARGE SCALE GENOMIC DNA]</scope>
    <source>
        <strain evidence="1 2">ALL</strain>
    </source>
</reference>
<reference evidence="1 2" key="2">
    <citation type="journal article" date="2019" name="G3 (Bethesda)">
        <title>Hybrid Assembly of the Genome of the Entomopathogenic Nematode Steinernema carpocapsae Identifies the X-Chromosome.</title>
        <authorList>
            <person name="Serra L."/>
            <person name="Macchietto M."/>
            <person name="Macias-Munoz A."/>
            <person name="McGill C.J."/>
            <person name="Rodriguez I.M."/>
            <person name="Rodriguez B."/>
            <person name="Murad R."/>
            <person name="Mortazavi A."/>
        </authorList>
    </citation>
    <scope>NUCLEOTIDE SEQUENCE [LARGE SCALE GENOMIC DNA]</scope>
    <source>
        <strain evidence="1 2">ALL</strain>
    </source>
</reference>
<accession>A0A4U5PK15</accession>
<evidence type="ECO:0000313" key="1">
    <source>
        <dbReference type="EMBL" id="TKR97009.1"/>
    </source>
</evidence>
<gene>
    <name evidence="1" type="ORF">L596_010940</name>
</gene>
<name>A0A4U5PK15_STECR</name>